<dbReference type="PANTHER" id="PTHR33018:SF34">
    <property type="entry name" value="OS02G0472350 PROTEIN"/>
    <property type="match status" value="1"/>
</dbReference>
<sequence>MNRVTPHLIPLFSGVHVSAVRSSLQQQSSEAQKVEVRWHAENERTFLVEAIFKHTVPTTFRQRLGFELQRTCPARIRLRSSPLAARFFPLLPVPTTFRQRLGFELQRTCPTRIRLRSARFRPLPLLGSCIEAGFYGSSSGISELLKLSTNCWTLSMSTKLTKYGKVSFKDILEVLKDLSGSFMFDDQRELSREAKASVIYSSDLQRAFETAQIIASKCGRLENSMTTTLLAFFLIQIVDQGHWLQKLGPFMVDPSTPTPPQSEDQSQSSTQPKCRRATRLKDLTFSRNADQKLPIQFDMSTGNVIGNNRARFTSFVALLGRSKASILIDKWDHVPEEVKNKYGKLMLTYDVPNNNLLRCKWISYAGQRWRGFKTDLTSRYIYAKLSHKNPYEIYKFLDEETWQAFRDKQSEHAFQGSLAIASYCS</sequence>
<proteinExistence type="predicted"/>
<evidence type="ECO:0000313" key="2">
    <source>
        <dbReference type="EMBL" id="WVY89460.1"/>
    </source>
</evidence>
<protein>
    <submittedName>
        <fullName evidence="2">Uncharacterized protein</fullName>
    </submittedName>
</protein>
<reference evidence="2 3" key="1">
    <citation type="journal article" date="2023" name="Life. Sci Alliance">
        <title>Evolutionary insights into 3D genome organization and epigenetic landscape of Vigna mungo.</title>
        <authorList>
            <person name="Junaid A."/>
            <person name="Singh B."/>
            <person name="Bhatia S."/>
        </authorList>
    </citation>
    <scope>NUCLEOTIDE SEQUENCE [LARGE SCALE GENOMIC DNA]</scope>
    <source>
        <strain evidence="2">Urdbean</strain>
    </source>
</reference>
<dbReference type="EMBL" id="CP144690">
    <property type="protein sequence ID" value="WVY89460.1"/>
    <property type="molecule type" value="Genomic_DNA"/>
</dbReference>
<dbReference type="AlphaFoldDB" id="A0AAQ3ME97"/>
<name>A0AAQ3ME97_VIGMU</name>
<organism evidence="2 3">
    <name type="scientific">Vigna mungo</name>
    <name type="common">Black gram</name>
    <name type="synonym">Phaseolus mungo</name>
    <dbReference type="NCBI Taxonomy" id="3915"/>
    <lineage>
        <taxon>Eukaryota</taxon>
        <taxon>Viridiplantae</taxon>
        <taxon>Streptophyta</taxon>
        <taxon>Embryophyta</taxon>
        <taxon>Tracheophyta</taxon>
        <taxon>Spermatophyta</taxon>
        <taxon>Magnoliopsida</taxon>
        <taxon>eudicotyledons</taxon>
        <taxon>Gunneridae</taxon>
        <taxon>Pentapetalae</taxon>
        <taxon>rosids</taxon>
        <taxon>fabids</taxon>
        <taxon>Fabales</taxon>
        <taxon>Fabaceae</taxon>
        <taxon>Papilionoideae</taxon>
        <taxon>50 kb inversion clade</taxon>
        <taxon>NPAAA clade</taxon>
        <taxon>indigoferoid/millettioid clade</taxon>
        <taxon>Phaseoleae</taxon>
        <taxon>Vigna</taxon>
    </lineage>
</organism>
<dbReference type="SUPFAM" id="SSF53254">
    <property type="entry name" value="Phosphoglycerate mutase-like"/>
    <property type="match status" value="1"/>
</dbReference>
<gene>
    <name evidence="2" type="ORF">V8G54_034974</name>
</gene>
<feature type="region of interest" description="Disordered" evidence="1">
    <location>
        <begin position="250"/>
        <end position="274"/>
    </location>
</feature>
<dbReference type="Gene3D" id="3.40.50.1240">
    <property type="entry name" value="Phosphoglycerate mutase-like"/>
    <property type="match status" value="1"/>
</dbReference>
<accession>A0AAQ3ME97</accession>
<dbReference type="Proteomes" id="UP001374535">
    <property type="component" value="Chromosome 11"/>
</dbReference>
<keyword evidence="3" id="KW-1185">Reference proteome</keyword>
<dbReference type="PANTHER" id="PTHR33018">
    <property type="entry name" value="OS10G0338966 PROTEIN-RELATED"/>
    <property type="match status" value="1"/>
</dbReference>
<evidence type="ECO:0000313" key="3">
    <source>
        <dbReference type="Proteomes" id="UP001374535"/>
    </source>
</evidence>
<evidence type="ECO:0000256" key="1">
    <source>
        <dbReference type="SAM" id="MobiDB-lite"/>
    </source>
</evidence>
<dbReference type="InterPro" id="IPR029033">
    <property type="entry name" value="His_PPase_superfam"/>
</dbReference>
<feature type="compositionally biased region" description="Polar residues" evidence="1">
    <location>
        <begin position="261"/>
        <end position="272"/>
    </location>
</feature>